<evidence type="ECO:0000256" key="9">
    <source>
        <dbReference type="ARBA" id="ARBA00047340"/>
    </source>
</evidence>
<organism evidence="11 12">
    <name type="scientific">Rheinheimera marina</name>
    <dbReference type="NCBI Taxonomy" id="1774958"/>
    <lineage>
        <taxon>Bacteria</taxon>
        <taxon>Pseudomonadati</taxon>
        <taxon>Pseudomonadota</taxon>
        <taxon>Gammaproteobacteria</taxon>
        <taxon>Chromatiales</taxon>
        <taxon>Chromatiaceae</taxon>
        <taxon>Rheinheimera</taxon>
    </lineage>
</organism>
<accession>A0ABV9JK57</accession>
<dbReference type="Proteomes" id="UP001595962">
    <property type="component" value="Unassembled WGS sequence"/>
</dbReference>
<dbReference type="RefSeq" id="WP_377332623.1">
    <property type="nucleotide sequence ID" value="NZ_JBHSGB010000006.1"/>
</dbReference>
<comment type="function">
    <text evidence="10">Catalyzes the synthesis of alpha-ribazole-5'-phosphate from nicotinate mononucleotide (NAMN) and 5,6-dimethylbenzimidazole (DMB).</text>
</comment>
<evidence type="ECO:0000256" key="7">
    <source>
        <dbReference type="ARBA" id="ARBA00022679"/>
    </source>
</evidence>
<dbReference type="EMBL" id="JBHSGB010000006">
    <property type="protein sequence ID" value="MFC4654615.1"/>
    <property type="molecule type" value="Genomic_DNA"/>
</dbReference>
<evidence type="ECO:0000256" key="5">
    <source>
        <dbReference type="ARBA" id="ARBA00022573"/>
    </source>
</evidence>
<keyword evidence="6 10" id="KW-0328">Glycosyltransferase</keyword>
<dbReference type="Gene3D" id="1.10.1610.10">
    <property type="match status" value="1"/>
</dbReference>
<evidence type="ECO:0000256" key="3">
    <source>
        <dbReference type="ARBA" id="ARBA00011991"/>
    </source>
</evidence>
<dbReference type="PANTHER" id="PTHR43463">
    <property type="entry name" value="NICOTINATE-NUCLEOTIDE--DIMETHYLBENZIMIDAZOLE PHOSPHORIBOSYLTRANSFERASE"/>
    <property type="match status" value="1"/>
</dbReference>
<dbReference type="CDD" id="cd02439">
    <property type="entry name" value="DMB-PRT_CobT"/>
    <property type="match status" value="1"/>
</dbReference>
<dbReference type="HAMAP" id="MF_00230">
    <property type="entry name" value="CobT"/>
    <property type="match status" value="1"/>
</dbReference>
<evidence type="ECO:0000256" key="10">
    <source>
        <dbReference type="HAMAP-Rule" id="MF_00230"/>
    </source>
</evidence>
<keyword evidence="12" id="KW-1185">Reference proteome</keyword>
<reference evidence="12" key="1">
    <citation type="journal article" date="2019" name="Int. J. Syst. Evol. Microbiol.">
        <title>The Global Catalogue of Microorganisms (GCM) 10K type strain sequencing project: providing services to taxonomists for standard genome sequencing and annotation.</title>
        <authorList>
            <consortium name="The Broad Institute Genomics Platform"/>
            <consortium name="The Broad Institute Genome Sequencing Center for Infectious Disease"/>
            <person name="Wu L."/>
            <person name="Ma J."/>
        </authorList>
    </citation>
    <scope>NUCLEOTIDE SEQUENCE [LARGE SCALE GENOMIC DNA]</scope>
    <source>
        <strain evidence="12">DT28</strain>
    </source>
</reference>
<evidence type="ECO:0000313" key="12">
    <source>
        <dbReference type="Proteomes" id="UP001595962"/>
    </source>
</evidence>
<comment type="similarity">
    <text evidence="2 10">Belongs to the CobT family.</text>
</comment>
<protein>
    <recommendedName>
        <fullName evidence="4 10">Nicotinate-nucleotide--dimethylbenzimidazole phosphoribosyltransferase</fullName>
        <shortName evidence="10">NN:DBI PRT</shortName>
        <ecNumber evidence="3 10">2.4.2.21</ecNumber>
    </recommendedName>
    <alternativeName>
        <fullName evidence="8 10">N(1)-alpha-phosphoribosyltransferase</fullName>
    </alternativeName>
</protein>
<dbReference type="InterPro" id="IPR036087">
    <property type="entry name" value="Nict_dMeBzImd_PRibTrfase_sf"/>
</dbReference>
<comment type="caution">
    <text evidence="11">The sequence shown here is derived from an EMBL/GenBank/DDBJ whole genome shotgun (WGS) entry which is preliminary data.</text>
</comment>
<dbReference type="InterPro" id="IPR003200">
    <property type="entry name" value="Nict_dMeBzImd_PRibTrfase"/>
</dbReference>
<dbReference type="InterPro" id="IPR017846">
    <property type="entry name" value="Nict_dMeBzImd_PRibTrfase_bact"/>
</dbReference>
<gene>
    <name evidence="10 11" type="primary">cobT</name>
    <name evidence="11" type="ORF">ACFO3I_06230</name>
</gene>
<comment type="pathway">
    <text evidence="1 10">Nucleoside biosynthesis; alpha-ribazole biosynthesis; alpha-ribazole from 5,6-dimethylbenzimidazole: step 1/2.</text>
</comment>
<dbReference type="SUPFAM" id="SSF52733">
    <property type="entry name" value="Nicotinate mononucleotide:5,6-dimethylbenzimidazole phosphoribosyltransferase (CobT)"/>
    <property type="match status" value="1"/>
</dbReference>
<dbReference type="Pfam" id="PF02277">
    <property type="entry name" value="DBI_PRT"/>
    <property type="match status" value="1"/>
</dbReference>
<sequence length="346" mass="36752">MTFDIQVLDHSKAPAIQQRIDQKTKPLGALGQLETLALQLALMQQQQHLQRQAPLLLIFAGDHGINRHQLSIAPSIVTTQMVHNFLSGGAAANCFCRSFAVDLMVVDCGILTDLPAQPGFIKQRLGESTQDFSLQPAMSLEQANSGVQLGYELARSQLNSGYDLLLLGEMGIANTSSAAALLCAATDIPLYSCVGFGTGISPEQYQRKVSLIELALSRPYAKDPVSLLAEFGGFEIAQLTGAILGGASRGCPVVIDGFIVTVAAILACQLDPACRDYLIFAHQGAETGHRAALTQLEASPLLDLSLRLGEGTGAVLAWPLIQAAQSFFNEMASFESAAVTDVVSQP</sequence>
<dbReference type="InterPro" id="IPR023195">
    <property type="entry name" value="Nict_dMeBzImd_PRibTrfase_N"/>
</dbReference>
<feature type="active site" description="Proton acceptor" evidence="10">
    <location>
        <position position="310"/>
    </location>
</feature>
<dbReference type="NCBIfam" id="NF000996">
    <property type="entry name" value="PRK00105.1"/>
    <property type="match status" value="1"/>
</dbReference>
<name>A0ABV9JK57_9GAMM</name>
<keyword evidence="7 10" id="KW-0808">Transferase</keyword>
<dbReference type="EC" id="2.4.2.21" evidence="3 10"/>
<evidence type="ECO:0000256" key="8">
    <source>
        <dbReference type="ARBA" id="ARBA00030686"/>
    </source>
</evidence>
<dbReference type="NCBIfam" id="TIGR03160">
    <property type="entry name" value="cobT_DBIPRT"/>
    <property type="match status" value="1"/>
</dbReference>
<proteinExistence type="inferred from homology"/>
<evidence type="ECO:0000313" key="11">
    <source>
        <dbReference type="EMBL" id="MFC4654615.1"/>
    </source>
</evidence>
<evidence type="ECO:0000256" key="1">
    <source>
        <dbReference type="ARBA" id="ARBA00005049"/>
    </source>
</evidence>
<dbReference type="PANTHER" id="PTHR43463:SF1">
    <property type="entry name" value="NICOTINATE-NUCLEOTIDE--DIMETHYLBENZIMIDAZOLE PHOSPHORIBOSYLTRANSFERASE"/>
    <property type="match status" value="1"/>
</dbReference>
<dbReference type="Gene3D" id="3.40.50.10210">
    <property type="match status" value="1"/>
</dbReference>
<comment type="catalytic activity">
    <reaction evidence="9 10">
        <text>5,6-dimethylbenzimidazole + nicotinate beta-D-ribonucleotide = alpha-ribazole 5'-phosphate + nicotinate + H(+)</text>
        <dbReference type="Rhea" id="RHEA:11196"/>
        <dbReference type="ChEBI" id="CHEBI:15378"/>
        <dbReference type="ChEBI" id="CHEBI:15890"/>
        <dbReference type="ChEBI" id="CHEBI:32544"/>
        <dbReference type="ChEBI" id="CHEBI:57502"/>
        <dbReference type="ChEBI" id="CHEBI:57918"/>
        <dbReference type="EC" id="2.4.2.21"/>
    </reaction>
</comment>
<evidence type="ECO:0000256" key="4">
    <source>
        <dbReference type="ARBA" id="ARBA00015486"/>
    </source>
</evidence>
<evidence type="ECO:0000256" key="6">
    <source>
        <dbReference type="ARBA" id="ARBA00022676"/>
    </source>
</evidence>
<evidence type="ECO:0000256" key="2">
    <source>
        <dbReference type="ARBA" id="ARBA00007110"/>
    </source>
</evidence>
<dbReference type="GO" id="GO:0008939">
    <property type="term" value="F:nicotinate-nucleotide-dimethylbenzimidazole phosphoribosyltransferase activity"/>
    <property type="evidence" value="ECO:0007669"/>
    <property type="project" value="UniProtKB-EC"/>
</dbReference>
<keyword evidence="5 10" id="KW-0169">Cobalamin biosynthesis</keyword>